<organism evidence="1 2">
    <name type="scientific">Microbotryum silenes-dioicae</name>
    <dbReference type="NCBI Taxonomy" id="796604"/>
    <lineage>
        <taxon>Eukaryota</taxon>
        <taxon>Fungi</taxon>
        <taxon>Dikarya</taxon>
        <taxon>Basidiomycota</taxon>
        <taxon>Pucciniomycotina</taxon>
        <taxon>Microbotryomycetes</taxon>
        <taxon>Microbotryales</taxon>
        <taxon>Microbotryaceae</taxon>
        <taxon>Microbotryum</taxon>
    </lineage>
</organism>
<gene>
    <name evidence="1" type="primary">BQ5605_C013g07386</name>
    <name evidence="1" type="ORF">BQ5605_C013G07386</name>
</gene>
<sequence length="81" mass="9090">MRFLSDALVVATFVLKSRPHPRNQGKTAIEALLGRTAPNVYVSKERRTKLASRSSQGLFIGYSHLSCRGPNVEQSLLHRIR</sequence>
<dbReference type="Proteomes" id="UP000249464">
    <property type="component" value="Unassembled WGS sequence"/>
</dbReference>
<dbReference type="AlphaFoldDB" id="A0A2X0ML48"/>
<protein>
    <submittedName>
        <fullName evidence="1">BQ5605_C013g07386 protein</fullName>
    </submittedName>
</protein>
<reference evidence="1 2" key="1">
    <citation type="submission" date="2016-11" db="EMBL/GenBank/DDBJ databases">
        <authorList>
            <person name="Jaros S."/>
            <person name="Januszkiewicz K."/>
            <person name="Wedrychowicz H."/>
        </authorList>
    </citation>
    <scope>NUCLEOTIDE SEQUENCE [LARGE SCALE GENOMIC DNA]</scope>
</reference>
<keyword evidence="2" id="KW-1185">Reference proteome</keyword>
<accession>A0A2X0ML48</accession>
<evidence type="ECO:0000313" key="2">
    <source>
        <dbReference type="Proteomes" id="UP000249464"/>
    </source>
</evidence>
<evidence type="ECO:0000313" key="1">
    <source>
        <dbReference type="EMBL" id="SGY15502.1"/>
    </source>
</evidence>
<dbReference type="EMBL" id="FQNC01000013">
    <property type="protein sequence ID" value="SGY15502.1"/>
    <property type="molecule type" value="Genomic_DNA"/>
</dbReference>
<name>A0A2X0ML48_9BASI</name>
<proteinExistence type="predicted"/>